<dbReference type="GO" id="GO:0006508">
    <property type="term" value="P:proteolysis"/>
    <property type="evidence" value="ECO:0007669"/>
    <property type="project" value="InterPro"/>
</dbReference>
<comment type="caution">
    <text evidence="5">The sequence shown here is derived from an EMBL/GenBank/DDBJ whole genome shotgun (WGS) entry which is preliminary data.</text>
</comment>
<protein>
    <submittedName>
        <fullName evidence="5">Uncharacterized protein</fullName>
    </submittedName>
</protein>
<dbReference type="OrthoDB" id="416245at2759"/>
<dbReference type="Proteomes" id="UP000186817">
    <property type="component" value="Unassembled WGS sequence"/>
</dbReference>
<dbReference type="InterPro" id="IPR000177">
    <property type="entry name" value="Apple"/>
</dbReference>
<dbReference type="EMBL" id="LSRX01000981">
    <property type="protein sequence ID" value="OLP85336.1"/>
    <property type="molecule type" value="Genomic_DNA"/>
</dbReference>
<reference evidence="5 6" key="1">
    <citation type="submission" date="2016-02" db="EMBL/GenBank/DDBJ databases">
        <title>Genome analysis of coral dinoflagellate symbionts highlights evolutionary adaptations to a symbiotic lifestyle.</title>
        <authorList>
            <person name="Aranda M."/>
            <person name="Li Y."/>
            <person name="Liew Y.J."/>
            <person name="Baumgarten S."/>
            <person name="Simakov O."/>
            <person name="Wilson M."/>
            <person name="Piel J."/>
            <person name="Ashoor H."/>
            <person name="Bougouffa S."/>
            <person name="Bajic V.B."/>
            <person name="Ryu T."/>
            <person name="Ravasi T."/>
            <person name="Bayer T."/>
            <person name="Micklem G."/>
            <person name="Kim H."/>
            <person name="Bhak J."/>
            <person name="Lajeunesse T.C."/>
            <person name="Voolstra C.R."/>
        </authorList>
    </citation>
    <scope>NUCLEOTIDE SEQUENCE [LARGE SCALE GENOMIC DNA]</scope>
    <source>
        <strain evidence="5 6">CCMP2467</strain>
    </source>
</reference>
<keyword evidence="4" id="KW-1133">Transmembrane helix</keyword>
<keyword evidence="4" id="KW-0472">Membrane</keyword>
<keyword evidence="2" id="KW-1015">Disulfide bond</keyword>
<accession>A0A1Q9CQY3</accession>
<dbReference type="PROSITE" id="PS50948">
    <property type="entry name" value="PAN"/>
    <property type="match status" value="1"/>
</dbReference>
<dbReference type="SMART" id="SM00223">
    <property type="entry name" value="APPLE"/>
    <property type="match status" value="1"/>
</dbReference>
<feature type="region of interest" description="Disordered" evidence="3">
    <location>
        <begin position="134"/>
        <end position="156"/>
    </location>
</feature>
<evidence type="ECO:0000256" key="1">
    <source>
        <dbReference type="ARBA" id="ARBA00022737"/>
    </source>
</evidence>
<dbReference type="Pfam" id="PF00024">
    <property type="entry name" value="PAN_1"/>
    <property type="match status" value="1"/>
</dbReference>
<name>A0A1Q9CQY3_SYMMI</name>
<dbReference type="Gene3D" id="3.50.4.10">
    <property type="entry name" value="Hepatocyte Growth Factor"/>
    <property type="match status" value="1"/>
</dbReference>
<evidence type="ECO:0000313" key="6">
    <source>
        <dbReference type="Proteomes" id="UP000186817"/>
    </source>
</evidence>
<dbReference type="AlphaFoldDB" id="A0A1Q9CQY3"/>
<feature type="transmembrane region" description="Helical" evidence="4">
    <location>
        <begin position="30"/>
        <end position="47"/>
    </location>
</feature>
<keyword evidence="1" id="KW-0677">Repeat</keyword>
<sequence>MAQSGSDTEELLDGFEHNTLSLRRLFPRRVVLVLTGVGLLAATLLSQRGTRSLRNKREFVGLDAACLEMGMFYADPHKMDNTERTVEASAEACKQRCGSTPGCEHFTFWPDGGCLLTDASSTAKAAPYMYSDTVSGPVSCHEESSTSDAKTSQDEAKGNLVNTVQPLVAAVPGINGTLCSAYPACMAVGISEGSCCPNDDKVSLGCCNGFPPKLPELKVAAGTECSAFPACARMNMTGACCPAADGVRLSCCDEITSV</sequence>
<dbReference type="SUPFAM" id="SSF57414">
    <property type="entry name" value="Hairpin loop containing domain-like"/>
    <property type="match status" value="1"/>
</dbReference>
<evidence type="ECO:0000256" key="4">
    <source>
        <dbReference type="SAM" id="Phobius"/>
    </source>
</evidence>
<evidence type="ECO:0000256" key="3">
    <source>
        <dbReference type="SAM" id="MobiDB-lite"/>
    </source>
</evidence>
<dbReference type="InterPro" id="IPR003609">
    <property type="entry name" value="Pan_app"/>
</dbReference>
<dbReference type="GO" id="GO:0005576">
    <property type="term" value="C:extracellular region"/>
    <property type="evidence" value="ECO:0007669"/>
    <property type="project" value="InterPro"/>
</dbReference>
<organism evidence="5 6">
    <name type="scientific">Symbiodinium microadriaticum</name>
    <name type="common">Dinoflagellate</name>
    <name type="synonym">Zooxanthella microadriatica</name>
    <dbReference type="NCBI Taxonomy" id="2951"/>
    <lineage>
        <taxon>Eukaryota</taxon>
        <taxon>Sar</taxon>
        <taxon>Alveolata</taxon>
        <taxon>Dinophyceae</taxon>
        <taxon>Suessiales</taxon>
        <taxon>Symbiodiniaceae</taxon>
        <taxon>Symbiodinium</taxon>
    </lineage>
</organism>
<keyword evidence="6" id="KW-1185">Reference proteome</keyword>
<proteinExistence type="predicted"/>
<evidence type="ECO:0000313" key="5">
    <source>
        <dbReference type="EMBL" id="OLP85336.1"/>
    </source>
</evidence>
<evidence type="ECO:0000256" key="2">
    <source>
        <dbReference type="ARBA" id="ARBA00023157"/>
    </source>
</evidence>
<gene>
    <name evidence="5" type="ORF">AK812_SmicGene33665</name>
</gene>
<keyword evidence="4" id="KW-0812">Transmembrane</keyword>